<evidence type="ECO:0000313" key="2">
    <source>
        <dbReference type="Proteomes" id="UP000790709"/>
    </source>
</evidence>
<protein>
    <submittedName>
        <fullName evidence="1">Uncharacterized protein</fullName>
    </submittedName>
</protein>
<reference evidence="1" key="1">
    <citation type="journal article" date="2021" name="New Phytol.">
        <title>Evolutionary innovations through gain and loss of genes in the ectomycorrhizal Boletales.</title>
        <authorList>
            <person name="Wu G."/>
            <person name="Miyauchi S."/>
            <person name="Morin E."/>
            <person name="Kuo A."/>
            <person name="Drula E."/>
            <person name="Varga T."/>
            <person name="Kohler A."/>
            <person name="Feng B."/>
            <person name="Cao Y."/>
            <person name="Lipzen A."/>
            <person name="Daum C."/>
            <person name="Hundley H."/>
            <person name="Pangilinan J."/>
            <person name="Johnson J."/>
            <person name="Barry K."/>
            <person name="LaButti K."/>
            <person name="Ng V."/>
            <person name="Ahrendt S."/>
            <person name="Min B."/>
            <person name="Choi I.G."/>
            <person name="Park H."/>
            <person name="Plett J.M."/>
            <person name="Magnuson J."/>
            <person name="Spatafora J.W."/>
            <person name="Nagy L.G."/>
            <person name="Henrissat B."/>
            <person name="Grigoriev I.V."/>
            <person name="Yang Z.L."/>
            <person name="Xu J."/>
            <person name="Martin F.M."/>
        </authorList>
    </citation>
    <scope>NUCLEOTIDE SEQUENCE</scope>
    <source>
        <strain evidence="1">KUC20120723A-06</strain>
    </source>
</reference>
<gene>
    <name evidence="1" type="ORF">BV22DRAFT_1103312</name>
</gene>
<evidence type="ECO:0000313" key="1">
    <source>
        <dbReference type="EMBL" id="KAH7927990.1"/>
    </source>
</evidence>
<sequence>MSLVDLSLLLTSTLSFCISARPPNPPPETSEQVKVPLSDSVLVKGSVLLPIMTLLPCLAATAVSLALNFPSRTSGQILAVLLPAGHLHDLTPSRYLIAGSILAVAGGLGRIWCYRTLGRHFTFELSLRKEHRLVTDGPYSVVRHPSYTAIVLVVVGLTLVHLSPGSFSRSCGWLDTTWGKTIFGAWATQCALTISVLFSRTKREDVMLKEHFGEVWEKYARRVRYRLVPGVY</sequence>
<name>A0ACB8BPY6_9AGAM</name>
<organism evidence="1 2">
    <name type="scientific">Leucogyrophana mollusca</name>
    <dbReference type="NCBI Taxonomy" id="85980"/>
    <lineage>
        <taxon>Eukaryota</taxon>
        <taxon>Fungi</taxon>
        <taxon>Dikarya</taxon>
        <taxon>Basidiomycota</taxon>
        <taxon>Agaricomycotina</taxon>
        <taxon>Agaricomycetes</taxon>
        <taxon>Agaricomycetidae</taxon>
        <taxon>Boletales</taxon>
        <taxon>Boletales incertae sedis</taxon>
        <taxon>Leucogyrophana</taxon>
    </lineage>
</organism>
<accession>A0ACB8BPY6</accession>
<dbReference type="EMBL" id="MU266358">
    <property type="protein sequence ID" value="KAH7927990.1"/>
    <property type="molecule type" value="Genomic_DNA"/>
</dbReference>
<dbReference type="Proteomes" id="UP000790709">
    <property type="component" value="Unassembled WGS sequence"/>
</dbReference>
<comment type="caution">
    <text evidence="1">The sequence shown here is derived from an EMBL/GenBank/DDBJ whole genome shotgun (WGS) entry which is preliminary data.</text>
</comment>
<proteinExistence type="predicted"/>
<keyword evidence="2" id="KW-1185">Reference proteome</keyword>